<evidence type="ECO:0000256" key="3">
    <source>
        <dbReference type="ARBA" id="ARBA00022723"/>
    </source>
</evidence>
<sequence>MERTPVFFLSHGGPNVMVETKHPAHSKIQALGHEITTNVKPKGVVVFSAHWQGTRDTIEVNIAESTDLIYDFYGFPPEFYKMKYPHKGSPELAQKVLHNLKQSGIKAEGVKRGLDHGVWAGFMVAFNTQKNPLNVPIVQVSLFGSEDPDQHYALGKAMSSLRDDGILIFCSGMAVHNLRDMWKPGLQSYTTSFDNALKSAVEAKPSERQQAMIDLLKLPTARKAHPSFDHLLPIHIAAGAAGEDQGKQLWTYAEGSMSWAQYRFG</sequence>
<keyword evidence="7" id="KW-0223">Dioxygenase</keyword>
<name>A0A6A7BY83_9PEZI</name>
<comment type="cofactor">
    <cofactor evidence="1">
        <name>Zn(2+)</name>
        <dbReference type="ChEBI" id="CHEBI:29105"/>
    </cofactor>
</comment>
<dbReference type="Pfam" id="PF02900">
    <property type="entry name" value="LigB"/>
    <property type="match status" value="1"/>
</dbReference>
<evidence type="ECO:0000256" key="5">
    <source>
        <dbReference type="ARBA" id="ARBA00023002"/>
    </source>
</evidence>
<accession>A0A6A7BY83</accession>
<dbReference type="GO" id="GO:0016702">
    <property type="term" value="F:oxidoreductase activity, acting on single donors with incorporation of molecular oxygen, incorporation of two atoms of oxygen"/>
    <property type="evidence" value="ECO:0007669"/>
    <property type="project" value="UniProtKB-ARBA"/>
</dbReference>
<dbReference type="Gene3D" id="3.40.830.10">
    <property type="entry name" value="LigB-like"/>
    <property type="match status" value="1"/>
</dbReference>
<comment type="similarity">
    <text evidence="2">Belongs to the DODA-type extradiol aromatic ring-opening dioxygenase family.</text>
</comment>
<evidence type="ECO:0000313" key="8">
    <source>
        <dbReference type="Proteomes" id="UP000799421"/>
    </source>
</evidence>
<dbReference type="OrthoDB" id="7396853at2759"/>
<evidence type="ECO:0000256" key="4">
    <source>
        <dbReference type="ARBA" id="ARBA00022833"/>
    </source>
</evidence>
<reference evidence="7" key="1">
    <citation type="journal article" date="2020" name="Stud. Mycol.">
        <title>101 Dothideomycetes genomes: a test case for predicting lifestyles and emergence of pathogens.</title>
        <authorList>
            <person name="Haridas S."/>
            <person name="Albert R."/>
            <person name="Binder M."/>
            <person name="Bloem J."/>
            <person name="Labutti K."/>
            <person name="Salamov A."/>
            <person name="Andreopoulos B."/>
            <person name="Baker S."/>
            <person name="Barry K."/>
            <person name="Bills G."/>
            <person name="Bluhm B."/>
            <person name="Cannon C."/>
            <person name="Castanera R."/>
            <person name="Culley D."/>
            <person name="Daum C."/>
            <person name="Ezra D."/>
            <person name="Gonzalez J."/>
            <person name="Henrissat B."/>
            <person name="Kuo A."/>
            <person name="Liang C."/>
            <person name="Lipzen A."/>
            <person name="Lutzoni F."/>
            <person name="Magnuson J."/>
            <person name="Mondo S."/>
            <person name="Nolan M."/>
            <person name="Ohm R."/>
            <person name="Pangilinan J."/>
            <person name="Park H.-J."/>
            <person name="Ramirez L."/>
            <person name="Alfaro M."/>
            <person name="Sun H."/>
            <person name="Tritt A."/>
            <person name="Yoshinaga Y."/>
            <person name="Zwiers L.-H."/>
            <person name="Turgeon B."/>
            <person name="Goodwin S."/>
            <person name="Spatafora J."/>
            <person name="Crous P."/>
            <person name="Grigoriev I."/>
        </authorList>
    </citation>
    <scope>NUCLEOTIDE SEQUENCE</scope>
    <source>
        <strain evidence="7">CBS 480.64</strain>
    </source>
</reference>
<dbReference type="GO" id="GO:0008270">
    <property type="term" value="F:zinc ion binding"/>
    <property type="evidence" value="ECO:0007669"/>
    <property type="project" value="InterPro"/>
</dbReference>
<dbReference type="CDD" id="cd07363">
    <property type="entry name" value="45_DOPA_Dioxygenase"/>
    <property type="match status" value="1"/>
</dbReference>
<keyword evidence="5" id="KW-0560">Oxidoreductase</keyword>
<dbReference type="GO" id="GO:0008198">
    <property type="term" value="F:ferrous iron binding"/>
    <property type="evidence" value="ECO:0007669"/>
    <property type="project" value="InterPro"/>
</dbReference>
<dbReference type="EMBL" id="MU005990">
    <property type="protein sequence ID" value="KAF2859655.1"/>
    <property type="molecule type" value="Genomic_DNA"/>
</dbReference>
<keyword evidence="3" id="KW-0479">Metal-binding</keyword>
<dbReference type="Proteomes" id="UP000799421">
    <property type="component" value="Unassembled WGS sequence"/>
</dbReference>
<feature type="domain" description="Extradiol ring-cleavage dioxygenase class III enzyme subunit B" evidence="6">
    <location>
        <begin position="7"/>
        <end position="252"/>
    </location>
</feature>
<dbReference type="PANTHER" id="PTHR30096:SF0">
    <property type="entry name" value="4,5-DOPA DIOXYGENASE EXTRADIOL-LIKE PROTEIN"/>
    <property type="match status" value="1"/>
</dbReference>
<evidence type="ECO:0000256" key="1">
    <source>
        <dbReference type="ARBA" id="ARBA00001947"/>
    </source>
</evidence>
<dbReference type="InterPro" id="IPR014436">
    <property type="entry name" value="Extradiol_dOase_DODA"/>
</dbReference>
<gene>
    <name evidence="7" type="ORF">K470DRAFT_218792</name>
</gene>
<dbReference type="PANTHER" id="PTHR30096">
    <property type="entry name" value="4,5-DOPA DIOXYGENASE EXTRADIOL-LIKE PROTEIN"/>
    <property type="match status" value="1"/>
</dbReference>
<dbReference type="InterPro" id="IPR004183">
    <property type="entry name" value="Xdiol_dOase_suB"/>
</dbReference>
<evidence type="ECO:0000256" key="2">
    <source>
        <dbReference type="ARBA" id="ARBA00007581"/>
    </source>
</evidence>
<organism evidence="7 8">
    <name type="scientific">Piedraia hortae CBS 480.64</name>
    <dbReference type="NCBI Taxonomy" id="1314780"/>
    <lineage>
        <taxon>Eukaryota</taxon>
        <taxon>Fungi</taxon>
        <taxon>Dikarya</taxon>
        <taxon>Ascomycota</taxon>
        <taxon>Pezizomycotina</taxon>
        <taxon>Dothideomycetes</taxon>
        <taxon>Dothideomycetidae</taxon>
        <taxon>Capnodiales</taxon>
        <taxon>Piedraiaceae</taxon>
        <taxon>Piedraia</taxon>
    </lineage>
</organism>
<dbReference type="SUPFAM" id="SSF53213">
    <property type="entry name" value="LigB-like"/>
    <property type="match status" value="1"/>
</dbReference>
<proteinExistence type="inferred from homology"/>
<keyword evidence="4" id="KW-0862">Zinc</keyword>
<dbReference type="AlphaFoldDB" id="A0A6A7BY83"/>
<evidence type="ECO:0000259" key="6">
    <source>
        <dbReference type="Pfam" id="PF02900"/>
    </source>
</evidence>
<keyword evidence="8" id="KW-1185">Reference proteome</keyword>
<dbReference type="PIRSF" id="PIRSF006157">
    <property type="entry name" value="Doxgns_DODA"/>
    <property type="match status" value="1"/>
</dbReference>
<protein>
    <submittedName>
        <fullName evidence="7">Extradiol aromatic ring-opening dioxygenase</fullName>
    </submittedName>
</protein>
<evidence type="ECO:0000313" key="7">
    <source>
        <dbReference type="EMBL" id="KAF2859655.1"/>
    </source>
</evidence>